<proteinExistence type="predicted"/>
<name>A0A9D2ABR1_9BACT</name>
<sequence length="280" mass="31647">MKKVLFTLTLAFLATTWSFAQENDNTNQKLDSLQQVVNKLSSQIDEDAEADMQQKIWKDRAKYFNLSYVIQKLQYKDIDGLQYESDFGVAISRGRTYYLHKKPILKMIKFGIDWTQFDINYAKYGKITEEATSDNGNNSGSGSSDGDLSIDLDELDLGMHQLDFGMHFGLSLTVNPVSHLKVNGYYRFAPTGSLILLDDEVSVQFVPFNVFGGAISYKVISVGVEARKGSAKYKNFSVNEDADVNIDVDSPSDVDIDNIFNSEKINFKTLSTRVYISFRF</sequence>
<reference evidence="3" key="2">
    <citation type="submission" date="2021-04" db="EMBL/GenBank/DDBJ databases">
        <authorList>
            <person name="Gilroy R."/>
        </authorList>
    </citation>
    <scope>NUCLEOTIDE SEQUENCE</scope>
    <source>
        <strain evidence="3">23274</strain>
    </source>
</reference>
<evidence type="ECO:0000256" key="2">
    <source>
        <dbReference type="SAM" id="SignalP"/>
    </source>
</evidence>
<evidence type="ECO:0000256" key="1">
    <source>
        <dbReference type="SAM" id="Coils"/>
    </source>
</evidence>
<feature type="chain" id="PRO_5038517180" description="Outer membrane protein beta-barrel domain-containing protein" evidence="2">
    <location>
        <begin position="21"/>
        <end position="280"/>
    </location>
</feature>
<accession>A0A9D2ABR1</accession>
<organism evidence="3 4">
    <name type="scientific">Candidatus Odoribacter faecigallinarum</name>
    <dbReference type="NCBI Taxonomy" id="2838706"/>
    <lineage>
        <taxon>Bacteria</taxon>
        <taxon>Pseudomonadati</taxon>
        <taxon>Bacteroidota</taxon>
        <taxon>Bacteroidia</taxon>
        <taxon>Bacteroidales</taxon>
        <taxon>Odoribacteraceae</taxon>
        <taxon>Odoribacter</taxon>
    </lineage>
</organism>
<feature type="signal peptide" evidence="2">
    <location>
        <begin position="1"/>
        <end position="20"/>
    </location>
</feature>
<feature type="coiled-coil region" evidence="1">
    <location>
        <begin position="23"/>
        <end position="50"/>
    </location>
</feature>
<keyword evidence="2" id="KW-0732">Signal</keyword>
<protein>
    <recommendedName>
        <fullName evidence="5">Outer membrane protein beta-barrel domain-containing protein</fullName>
    </recommendedName>
</protein>
<evidence type="ECO:0008006" key="5">
    <source>
        <dbReference type="Google" id="ProtNLM"/>
    </source>
</evidence>
<dbReference type="Proteomes" id="UP000824202">
    <property type="component" value="Unassembled WGS sequence"/>
</dbReference>
<reference evidence="3" key="1">
    <citation type="journal article" date="2021" name="PeerJ">
        <title>Extensive microbial diversity within the chicken gut microbiome revealed by metagenomics and culture.</title>
        <authorList>
            <person name="Gilroy R."/>
            <person name="Ravi A."/>
            <person name="Getino M."/>
            <person name="Pursley I."/>
            <person name="Horton D.L."/>
            <person name="Alikhan N.F."/>
            <person name="Baker D."/>
            <person name="Gharbi K."/>
            <person name="Hall N."/>
            <person name="Watson M."/>
            <person name="Adriaenssens E.M."/>
            <person name="Foster-Nyarko E."/>
            <person name="Jarju S."/>
            <person name="Secka A."/>
            <person name="Antonio M."/>
            <person name="Oren A."/>
            <person name="Chaudhuri R.R."/>
            <person name="La Ragione R."/>
            <person name="Hildebrand F."/>
            <person name="Pallen M.J."/>
        </authorList>
    </citation>
    <scope>NUCLEOTIDE SEQUENCE</scope>
    <source>
        <strain evidence="3">23274</strain>
    </source>
</reference>
<gene>
    <name evidence="3" type="ORF">H9863_07090</name>
</gene>
<evidence type="ECO:0000313" key="3">
    <source>
        <dbReference type="EMBL" id="HIX03864.1"/>
    </source>
</evidence>
<dbReference type="AlphaFoldDB" id="A0A9D2ABR1"/>
<dbReference type="EMBL" id="DXFT01000138">
    <property type="protein sequence ID" value="HIX03864.1"/>
    <property type="molecule type" value="Genomic_DNA"/>
</dbReference>
<keyword evidence="1" id="KW-0175">Coiled coil</keyword>
<comment type="caution">
    <text evidence="3">The sequence shown here is derived from an EMBL/GenBank/DDBJ whole genome shotgun (WGS) entry which is preliminary data.</text>
</comment>
<evidence type="ECO:0000313" key="4">
    <source>
        <dbReference type="Proteomes" id="UP000824202"/>
    </source>
</evidence>